<evidence type="ECO:0000313" key="1">
    <source>
        <dbReference type="EMBL" id="MBB5819822.1"/>
    </source>
</evidence>
<gene>
    <name evidence="1" type="ORF">F4562_002884</name>
</gene>
<dbReference type="AlphaFoldDB" id="A0A7W9MG79"/>
<dbReference type="GO" id="GO:0051301">
    <property type="term" value="P:cell division"/>
    <property type="evidence" value="ECO:0007669"/>
    <property type="project" value="UniProtKB-KW"/>
</dbReference>
<accession>A0A7W9MG79</accession>
<protein>
    <submittedName>
        <fullName evidence="1">Cell division protein FtsW (Lipid II flippase)</fullName>
    </submittedName>
</protein>
<name>A0A7W9MG79_9ACTN</name>
<proteinExistence type="predicted"/>
<sequence>MLPAPKIHRFLPFLLMALALVFIVRQPDKAAAVATGAVTGLMTVTDALVTFASSLG</sequence>
<dbReference type="EMBL" id="JACHMP010000001">
    <property type="protein sequence ID" value="MBB5819822.1"/>
    <property type="molecule type" value="Genomic_DNA"/>
</dbReference>
<keyword evidence="2" id="KW-1185">Reference proteome</keyword>
<reference evidence="1 2" key="1">
    <citation type="submission" date="2020-08" db="EMBL/GenBank/DDBJ databases">
        <title>Sequencing the genomes of 1000 actinobacteria strains.</title>
        <authorList>
            <person name="Klenk H.-P."/>
        </authorList>
    </citation>
    <scope>NUCLEOTIDE SEQUENCE [LARGE SCALE GENOMIC DNA]</scope>
    <source>
        <strain evidence="1 2">DSM 46887</strain>
    </source>
</reference>
<dbReference type="RefSeq" id="WP_184537779.1">
    <property type="nucleotide sequence ID" value="NZ_JACHMP010000001.1"/>
</dbReference>
<keyword evidence="1" id="KW-0131">Cell cycle</keyword>
<evidence type="ECO:0000313" key="2">
    <source>
        <dbReference type="Proteomes" id="UP000540685"/>
    </source>
</evidence>
<organism evidence="1 2">
    <name type="scientific">Streptosporangium becharense</name>
    <dbReference type="NCBI Taxonomy" id="1816182"/>
    <lineage>
        <taxon>Bacteria</taxon>
        <taxon>Bacillati</taxon>
        <taxon>Actinomycetota</taxon>
        <taxon>Actinomycetes</taxon>
        <taxon>Streptosporangiales</taxon>
        <taxon>Streptosporangiaceae</taxon>
        <taxon>Streptosporangium</taxon>
    </lineage>
</organism>
<keyword evidence="1" id="KW-0132">Cell division</keyword>
<dbReference type="Proteomes" id="UP000540685">
    <property type="component" value="Unassembled WGS sequence"/>
</dbReference>
<comment type="caution">
    <text evidence="1">The sequence shown here is derived from an EMBL/GenBank/DDBJ whole genome shotgun (WGS) entry which is preliminary data.</text>
</comment>